<evidence type="ECO:0000256" key="4">
    <source>
        <dbReference type="ARBA" id="ARBA00022603"/>
    </source>
</evidence>
<dbReference type="HAMAP" id="MF_00090">
    <property type="entry name" value="PIMT"/>
    <property type="match status" value="1"/>
</dbReference>
<comment type="function">
    <text evidence="7">Catalyzes the methyl esterification of L-isoaspartyl residues in peptides and proteins that result from spontaneous decomposition of normal L-aspartyl and L-asparaginyl residues. It plays a role in the repair and/or degradation of damaged proteins.</text>
</comment>
<dbReference type="CDD" id="cd02440">
    <property type="entry name" value="AdoMet_MTases"/>
    <property type="match status" value="1"/>
</dbReference>
<keyword evidence="10" id="KW-1185">Reference proteome</keyword>
<name>A0ABU8B482_9BRAD</name>
<dbReference type="GO" id="GO:0004719">
    <property type="term" value="F:protein-L-isoaspartate (D-aspartate) O-methyltransferase activity"/>
    <property type="evidence" value="ECO:0007669"/>
    <property type="project" value="UniProtKB-EC"/>
</dbReference>
<dbReference type="NCBIfam" id="TIGR00080">
    <property type="entry name" value="pimt"/>
    <property type="match status" value="1"/>
</dbReference>
<comment type="subcellular location">
    <subcellularLocation>
        <location evidence="1 7">Cytoplasm</location>
    </subcellularLocation>
</comment>
<dbReference type="InterPro" id="IPR029063">
    <property type="entry name" value="SAM-dependent_MTases_sf"/>
</dbReference>
<keyword evidence="5 7" id="KW-0808">Transferase</keyword>
<keyword evidence="4 7" id="KW-0489">Methyltransferase</keyword>
<reference evidence="9 10" key="1">
    <citation type="submission" date="2024-02" db="EMBL/GenBank/DDBJ databases">
        <title>Adaptive strategies in a cosmopolitan and abundant soil bacterium.</title>
        <authorList>
            <person name="Carini P."/>
        </authorList>
    </citation>
    <scope>NUCLEOTIDE SEQUENCE [LARGE SCALE GENOMIC DNA]</scope>
    <source>
        <strain evidence="9 10">AZCC 1608</strain>
    </source>
</reference>
<feature type="chain" id="PRO_5047102918" description="Protein-L-isoaspartate O-methyltransferase" evidence="8">
    <location>
        <begin position="21"/>
        <end position="245"/>
    </location>
</feature>
<organism evidence="9 10">
    <name type="scientific">Bradyrhizobium algeriense</name>
    <dbReference type="NCBI Taxonomy" id="634784"/>
    <lineage>
        <taxon>Bacteria</taxon>
        <taxon>Pseudomonadati</taxon>
        <taxon>Pseudomonadota</taxon>
        <taxon>Alphaproteobacteria</taxon>
        <taxon>Hyphomicrobiales</taxon>
        <taxon>Nitrobacteraceae</taxon>
        <taxon>Bradyrhizobium</taxon>
    </lineage>
</organism>
<evidence type="ECO:0000256" key="8">
    <source>
        <dbReference type="SAM" id="SignalP"/>
    </source>
</evidence>
<comment type="catalytic activity">
    <reaction evidence="7">
        <text>[protein]-L-isoaspartate + S-adenosyl-L-methionine = [protein]-L-isoaspartate alpha-methyl ester + S-adenosyl-L-homocysteine</text>
        <dbReference type="Rhea" id="RHEA:12705"/>
        <dbReference type="Rhea" id="RHEA-COMP:12143"/>
        <dbReference type="Rhea" id="RHEA-COMP:12144"/>
        <dbReference type="ChEBI" id="CHEBI:57856"/>
        <dbReference type="ChEBI" id="CHEBI:59789"/>
        <dbReference type="ChEBI" id="CHEBI:90596"/>
        <dbReference type="ChEBI" id="CHEBI:90598"/>
        <dbReference type="EC" id="2.1.1.77"/>
    </reaction>
</comment>
<evidence type="ECO:0000256" key="3">
    <source>
        <dbReference type="ARBA" id="ARBA00022490"/>
    </source>
</evidence>
<dbReference type="RefSeq" id="WP_334477241.1">
    <property type="nucleotide sequence ID" value="NZ_JAZHRV010000001.1"/>
</dbReference>
<evidence type="ECO:0000256" key="7">
    <source>
        <dbReference type="HAMAP-Rule" id="MF_00090"/>
    </source>
</evidence>
<feature type="active site" evidence="7">
    <location>
        <position position="93"/>
    </location>
</feature>
<sequence>MKTMLLLVLSMVAAARGATAQEDAQCVRERAAMVETIKNYARSRAVVSGQQGFSERVLDAMGQTKRHLFIPERSCSIAYADMPVPIGRGQTISQPFIVALMTELAEVAPDHVVLEIGTGSGYQAAILARLARRVCTIEIIPALAEAAAKTLKDLAYDNVSARLGDGYAGWPECGPFDAVVVTAALGQVPPPLIEQLKVGGRLVMPVGADYGTQHLTVVEKIAPDKTTTRAVAPVRFVPFTGSQGR</sequence>
<dbReference type="PANTHER" id="PTHR11579:SF0">
    <property type="entry name" value="PROTEIN-L-ISOASPARTATE(D-ASPARTATE) O-METHYLTRANSFERASE"/>
    <property type="match status" value="1"/>
</dbReference>
<dbReference type="GO" id="GO:0032259">
    <property type="term" value="P:methylation"/>
    <property type="evidence" value="ECO:0007669"/>
    <property type="project" value="UniProtKB-KW"/>
</dbReference>
<dbReference type="EC" id="2.1.1.77" evidence="7"/>
<dbReference type="InterPro" id="IPR000682">
    <property type="entry name" value="PCMT"/>
</dbReference>
<comment type="similarity">
    <text evidence="2 7">Belongs to the methyltransferase superfamily. L-isoaspartyl/D-aspartyl protein methyltransferase family.</text>
</comment>
<evidence type="ECO:0000256" key="1">
    <source>
        <dbReference type="ARBA" id="ARBA00004496"/>
    </source>
</evidence>
<protein>
    <recommendedName>
        <fullName evidence="7">Protein-L-isoaspartate O-methyltransferase</fullName>
        <ecNumber evidence="7">2.1.1.77</ecNumber>
    </recommendedName>
    <alternativeName>
        <fullName evidence="7">L-isoaspartyl protein carboxyl methyltransferase</fullName>
    </alternativeName>
    <alternativeName>
        <fullName evidence="7">Protein L-isoaspartyl methyltransferase</fullName>
    </alternativeName>
    <alternativeName>
        <fullName evidence="7">Protein-beta-aspartate methyltransferase</fullName>
        <shortName evidence="7">PIMT</shortName>
    </alternativeName>
</protein>
<dbReference type="Gene3D" id="3.40.50.150">
    <property type="entry name" value="Vaccinia Virus protein VP39"/>
    <property type="match status" value="1"/>
</dbReference>
<evidence type="ECO:0000313" key="10">
    <source>
        <dbReference type="Proteomes" id="UP001364224"/>
    </source>
</evidence>
<evidence type="ECO:0000256" key="5">
    <source>
        <dbReference type="ARBA" id="ARBA00022679"/>
    </source>
</evidence>
<keyword evidence="8" id="KW-0732">Signal</keyword>
<dbReference type="Proteomes" id="UP001364224">
    <property type="component" value="Unassembled WGS sequence"/>
</dbReference>
<keyword evidence="3 7" id="KW-0963">Cytoplasm</keyword>
<evidence type="ECO:0000256" key="6">
    <source>
        <dbReference type="ARBA" id="ARBA00022691"/>
    </source>
</evidence>
<gene>
    <name evidence="7" type="primary">pcm</name>
    <name evidence="9" type="ORF">V1286_000405</name>
</gene>
<dbReference type="EMBL" id="JAZHRV010000001">
    <property type="protein sequence ID" value="MEH2552876.1"/>
    <property type="molecule type" value="Genomic_DNA"/>
</dbReference>
<comment type="caution">
    <text evidence="9">The sequence shown here is derived from an EMBL/GenBank/DDBJ whole genome shotgun (WGS) entry which is preliminary data.</text>
</comment>
<dbReference type="Pfam" id="PF01135">
    <property type="entry name" value="PCMT"/>
    <property type="match status" value="1"/>
</dbReference>
<dbReference type="SUPFAM" id="SSF53335">
    <property type="entry name" value="S-adenosyl-L-methionine-dependent methyltransferases"/>
    <property type="match status" value="1"/>
</dbReference>
<dbReference type="NCBIfam" id="NF001453">
    <property type="entry name" value="PRK00312.1"/>
    <property type="match status" value="1"/>
</dbReference>
<feature type="signal peptide" evidence="8">
    <location>
        <begin position="1"/>
        <end position="20"/>
    </location>
</feature>
<evidence type="ECO:0000256" key="2">
    <source>
        <dbReference type="ARBA" id="ARBA00005369"/>
    </source>
</evidence>
<evidence type="ECO:0000313" key="9">
    <source>
        <dbReference type="EMBL" id="MEH2552876.1"/>
    </source>
</evidence>
<dbReference type="PANTHER" id="PTHR11579">
    <property type="entry name" value="PROTEIN-L-ISOASPARTATE O-METHYLTRANSFERASE"/>
    <property type="match status" value="1"/>
</dbReference>
<keyword evidence="6 7" id="KW-0949">S-adenosyl-L-methionine</keyword>
<accession>A0ABU8B482</accession>
<proteinExistence type="inferred from homology"/>